<gene>
    <name evidence="2" type="ORF">RCL2_002626500</name>
</gene>
<organism evidence="2 3">
    <name type="scientific">Rhizophagus clarus</name>
    <dbReference type="NCBI Taxonomy" id="94130"/>
    <lineage>
        <taxon>Eukaryota</taxon>
        <taxon>Fungi</taxon>
        <taxon>Fungi incertae sedis</taxon>
        <taxon>Mucoromycota</taxon>
        <taxon>Glomeromycotina</taxon>
        <taxon>Glomeromycetes</taxon>
        <taxon>Glomerales</taxon>
        <taxon>Glomeraceae</taxon>
        <taxon>Rhizophagus</taxon>
    </lineage>
</organism>
<name>A0A8H3M940_9GLOM</name>
<comment type="caution">
    <text evidence="2">The sequence shown here is derived from an EMBL/GenBank/DDBJ whole genome shotgun (WGS) entry which is preliminary data.</text>
</comment>
<keyword evidence="1" id="KW-0472">Membrane</keyword>
<evidence type="ECO:0000313" key="3">
    <source>
        <dbReference type="Proteomes" id="UP000615446"/>
    </source>
</evidence>
<keyword evidence="1" id="KW-0812">Transmembrane</keyword>
<dbReference type="AlphaFoldDB" id="A0A8H3M940"/>
<sequence>MRISLCFERLKQFPVSKVVRIELYIYVEYIEKRRIRPNSLFYVLQAFTAIHSLIGIRALKNDRMTE</sequence>
<evidence type="ECO:0000256" key="1">
    <source>
        <dbReference type="SAM" id="Phobius"/>
    </source>
</evidence>
<evidence type="ECO:0000313" key="2">
    <source>
        <dbReference type="EMBL" id="GES99781.1"/>
    </source>
</evidence>
<accession>A0A8H3M940</accession>
<protein>
    <submittedName>
        <fullName evidence="2">Uncharacterized protein</fullName>
    </submittedName>
</protein>
<reference evidence="2" key="1">
    <citation type="submission" date="2019-10" db="EMBL/GenBank/DDBJ databases">
        <title>Conservation and host-specific expression of non-tandemly repeated heterogenous ribosome RNA gene in arbuscular mycorrhizal fungi.</title>
        <authorList>
            <person name="Maeda T."/>
            <person name="Kobayashi Y."/>
            <person name="Nakagawa T."/>
            <person name="Ezawa T."/>
            <person name="Yamaguchi K."/>
            <person name="Bino T."/>
            <person name="Nishimoto Y."/>
            <person name="Shigenobu S."/>
            <person name="Kawaguchi M."/>
        </authorList>
    </citation>
    <scope>NUCLEOTIDE SEQUENCE</scope>
    <source>
        <strain evidence="2">HR1</strain>
    </source>
</reference>
<dbReference type="EMBL" id="BLAL01000285">
    <property type="protein sequence ID" value="GES99781.1"/>
    <property type="molecule type" value="Genomic_DNA"/>
</dbReference>
<keyword evidence="1" id="KW-1133">Transmembrane helix</keyword>
<dbReference type="Proteomes" id="UP000615446">
    <property type="component" value="Unassembled WGS sequence"/>
</dbReference>
<proteinExistence type="predicted"/>
<feature type="transmembrane region" description="Helical" evidence="1">
    <location>
        <begin position="40"/>
        <end position="59"/>
    </location>
</feature>